<accession>A0ABR0D484</accession>
<evidence type="ECO:0000259" key="1">
    <source>
        <dbReference type="Pfam" id="PF08268"/>
    </source>
</evidence>
<dbReference type="Proteomes" id="UP001291926">
    <property type="component" value="Unassembled WGS sequence"/>
</dbReference>
<sequence>MVHILSRLPVKTVFHCKAWLELISGPDFVELHFSRSKPSLIVHHSEMFKNLLKVVEFDGATDHRGLHYDERMRFDLTRLSKFPDADIVVDGSINGFLFLRDVNYKHETLFICNPVTLWSLVAVSGQYKVVRIFHERELDPINGSCLRIPSSECQVYTLGTGLWRGVGGISFGYNSNSTGLFLNGNLHWLVEALEGSELIYCFDLEKELFQQIPPPFPKRKLLGSLGRFRRFFMPV</sequence>
<dbReference type="PANTHER" id="PTHR31672">
    <property type="entry name" value="BNACNNG10540D PROTEIN"/>
    <property type="match status" value="1"/>
</dbReference>
<proteinExistence type="predicted"/>
<reference evidence="2 3" key="1">
    <citation type="journal article" date="2023" name="bioRxiv">
        <title>Genome report: Whole genome sequence and annotation of Penstemon davidsonii.</title>
        <authorList>
            <person name="Ostevik K.L."/>
            <person name="Alabady M."/>
            <person name="Zhang M."/>
            <person name="Rausher M.D."/>
        </authorList>
    </citation>
    <scope>NUCLEOTIDE SEQUENCE [LARGE SCALE GENOMIC DNA]</scope>
    <source>
        <strain evidence="2">DNT005</strain>
        <tissue evidence="2">Whole leaf</tissue>
    </source>
</reference>
<organism evidence="2 3">
    <name type="scientific">Penstemon davidsonii</name>
    <dbReference type="NCBI Taxonomy" id="160366"/>
    <lineage>
        <taxon>Eukaryota</taxon>
        <taxon>Viridiplantae</taxon>
        <taxon>Streptophyta</taxon>
        <taxon>Embryophyta</taxon>
        <taxon>Tracheophyta</taxon>
        <taxon>Spermatophyta</taxon>
        <taxon>Magnoliopsida</taxon>
        <taxon>eudicotyledons</taxon>
        <taxon>Gunneridae</taxon>
        <taxon>Pentapetalae</taxon>
        <taxon>asterids</taxon>
        <taxon>lamiids</taxon>
        <taxon>Lamiales</taxon>
        <taxon>Plantaginaceae</taxon>
        <taxon>Cheloneae</taxon>
        <taxon>Penstemon</taxon>
    </lineage>
</organism>
<evidence type="ECO:0000313" key="3">
    <source>
        <dbReference type="Proteomes" id="UP001291926"/>
    </source>
</evidence>
<dbReference type="PANTHER" id="PTHR31672:SF13">
    <property type="entry name" value="F-BOX PROTEIN CPR30-LIKE"/>
    <property type="match status" value="1"/>
</dbReference>
<keyword evidence="3" id="KW-1185">Reference proteome</keyword>
<dbReference type="Pfam" id="PF08268">
    <property type="entry name" value="FBA_3"/>
    <property type="match status" value="1"/>
</dbReference>
<feature type="domain" description="F-box associated beta-propeller type 3" evidence="1">
    <location>
        <begin position="123"/>
        <end position="215"/>
    </location>
</feature>
<dbReference type="EMBL" id="JAYDYQ010002534">
    <property type="protein sequence ID" value="KAK4483839.1"/>
    <property type="molecule type" value="Genomic_DNA"/>
</dbReference>
<dbReference type="InterPro" id="IPR050796">
    <property type="entry name" value="SCF_F-box_component"/>
</dbReference>
<gene>
    <name evidence="2" type="ORF">RD792_011046</name>
</gene>
<evidence type="ECO:0000313" key="2">
    <source>
        <dbReference type="EMBL" id="KAK4483839.1"/>
    </source>
</evidence>
<protein>
    <recommendedName>
        <fullName evidence="1">F-box associated beta-propeller type 3 domain-containing protein</fullName>
    </recommendedName>
</protein>
<name>A0ABR0D484_9LAMI</name>
<dbReference type="NCBIfam" id="TIGR01640">
    <property type="entry name" value="F_box_assoc_1"/>
    <property type="match status" value="1"/>
</dbReference>
<dbReference type="InterPro" id="IPR013187">
    <property type="entry name" value="F-box-assoc_dom_typ3"/>
</dbReference>
<dbReference type="InterPro" id="IPR017451">
    <property type="entry name" value="F-box-assoc_interact_dom"/>
</dbReference>
<comment type="caution">
    <text evidence="2">The sequence shown here is derived from an EMBL/GenBank/DDBJ whole genome shotgun (WGS) entry which is preliminary data.</text>
</comment>